<keyword evidence="2" id="KW-0808">Transferase</keyword>
<proteinExistence type="predicted"/>
<dbReference type="Proteomes" id="UP000198211">
    <property type="component" value="Unassembled WGS sequence"/>
</dbReference>
<evidence type="ECO:0000313" key="2">
    <source>
        <dbReference type="EMBL" id="OWY91809.1"/>
    </source>
</evidence>
<evidence type="ECO:0000313" key="3">
    <source>
        <dbReference type="Proteomes" id="UP000198211"/>
    </source>
</evidence>
<dbReference type="GO" id="GO:0003964">
    <property type="term" value="F:RNA-directed DNA polymerase activity"/>
    <property type="evidence" value="ECO:0007669"/>
    <property type="project" value="UniProtKB-KW"/>
</dbReference>
<feature type="non-terminal residue" evidence="2">
    <location>
        <position position="120"/>
    </location>
</feature>
<sequence>MVEDRLEACDKWNLSISVAKILWAMDKVGYLGHRVSIGGLEANPKDLKSLTDLPFPGSLRVPGRFIEDYAIYASVLYELREVEFAELEKRSDLRKIMDQNDPIARDHDPPELQLAGPLDE</sequence>
<evidence type="ECO:0000256" key="1">
    <source>
        <dbReference type="SAM" id="MobiDB-lite"/>
    </source>
</evidence>
<feature type="compositionally biased region" description="Basic and acidic residues" evidence="1">
    <location>
        <begin position="98"/>
        <end position="110"/>
    </location>
</feature>
<organism evidence="2 3">
    <name type="scientific">Phytophthora megakarya</name>
    <dbReference type="NCBI Taxonomy" id="4795"/>
    <lineage>
        <taxon>Eukaryota</taxon>
        <taxon>Sar</taxon>
        <taxon>Stramenopiles</taxon>
        <taxon>Oomycota</taxon>
        <taxon>Peronosporomycetes</taxon>
        <taxon>Peronosporales</taxon>
        <taxon>Peronosporaceae</taxon>
        <taxon>Phytophthora</taxon>
    </lineage>
</organism>
<dbReference type="AlphaFoldDB" id="A0A225UI67"/>
<dbReference type="SUPFAM" id="SSF56672">
    <property type="entry name" value="DNA/RNA polymerases"/>
    <property type="match status" value="1"/>
</dbReference>
<dbReference type="EMBL" id="NBNE01019456">
    <property type="protein sequence ID" value="OWY91809.1"/>
    <property type="molecule type" value="Genomic_DNA"/>
</dbReference>
<feature type="region of interest" description="Disordered" evidence="1">
    <location>
        <begin position="98"/>
        <end position="120"/>
    </location>
</feature>
<reference evidence="3" key="1">
    <citation type="submission" date="2017-03" db="EMBL/GenBank/DDBJ databases">
        <title>Phytopthora megakarya and P. palmivora, two closely related causual agents of cacao black pod achieved similar genome size and gene model numbers by different mechanisms.</title>
        <authorList>
            <person name="Ali S."/>
            <person name="Shao J."/>
            <person name="Larry D.J."/>
            <person name="Kronmiller B."/>
            <person name="Shen D."/>
            <person name="Strem M.D."/>
            <person name="Melnick R.L."/>
            <person name="Guiltinan M.J."/>
            <person name="Tyler B.M."/>
            <person name="Meinhardt L.W."/>
            <person name="Bailey B.A."/>
        </authorList>
    </citation>
    <scope>NUCLEOTIDE SEQUENCE [LARGE SCALE GENOMIC DNA]</scope>
    <source>
        <strain evidence="3">zdho120</strain>
    </source>
</reference>
<protein>
    <submittedName>
        <fullName evidence="2">Reverse transcriptase</fullName>
    </submittedName>
</protein>
<keyword evidence="3" id="KW-1185">Reference proteome</keyword>
<keyword evidence="2" id="KW-0548">Nucleotidyltransferase</keyword>
<keyword evidence="2" id="KW-0695">RNA-directed DNA polymerase</keyword>
<gene>
    <name evidence="2" type="ORF">PHMEG_00039463</name>
</gene>
<name>A0A225UI67_9STRA</name>
<accession>A0A225UI67</accession>
<dbReference type="OrthoDB" id="10068564at2759"/>
<dbReference type="InterPro" id="IPR043502">
    <property type="entry name" value="DNA/RNA_pol_sf"/>
</dbReference>
<comment type="caution">
    <text evidence="2">The sequence shown here is derived from an EMBL/GenBank/DDBJ whole genome shotgun (WGS) entry which is preliminary data.</text>
</comment>